<protein>
    <submittedName>
        <fullName evidence="2">Uncharacterized protein</fullName>
    </submittedName>
</protein>
<sequence>MLILLAVVLAVTAVSLVVFMAADGEDGPEREPGESRTSTRGSPDPSLGIPSELPSGLPSRLPSELPTELPSELPTELPSELPSGFPTDLPGGVPSHLPSGLESLLPSPE</sequence>
<feature type="region of interest" description="Disordered" evidence="1">
    <location>
        <begin position="22"/>
        <end position="109"/>
    </location>
</feature>
<proteinExistence type="predicted"/>
<reference evidence="2" key="1">
    <citation type="submission" date="2020-01" db="EMBL/GenBank/DDBJ databases">
        <title>Insect and environment-associated Actinomycetes.</title>
        <authorList>
            <person name="Currrie C."/>
            <person name="Chevrette M."/>
            <person name="Carlson C."/>
            <person name="Stubbendieck R."/>
            <person name="Wendt-Pienkowski E."/>
        </authorList>
    </citation>
    <scope>NUCLEOTIDE SEQUENCE</scope>
    <source>
        <strain evidence="2">SID14436</strain>
    </source>
</reference>
<evidence type="ECO:0000256" key="1">
    <source>
        <dbReference type="SAM" id="MobiDB-lite"/>
    </source>
</evidence>
<gene>
    <name evidence="2" type="ORF">G3I53_20900</name>
</gene>
<feature type="compositionally biased region" description="Low complexity" evidence="1">
    <location>
        <begin position="94"/>
        <end position="109"/>
    </location>
</feature>
<organism evidence="2">
    <name type="scientific">Streptomyces sp. SID14436</name>
    <dbReference type="NCBI Taxonomy" id="2706070"/>
    <lineage>
        <taxon>Bacteria</taxon>
        <taxon>Bacillati</taxon>
        <taxon>Actinomycetota</taxon>
        <taxon>Actinomycetes</taxon>
        <taxon>Kitasatosporales</taxon>
        <taxon>Streptomycetaceae</taxon>
        <taxon>Streptomyces</taxon>
    </lineage>
</organism>
<dbReference type="RefSeq" id="WP_164333110.1">
    <property type="nucleotide sequence ID" value="NZ_JAAGMD010000586.1"/>
</dbReference>
<name>A0A6G3QY44_9ACTN</name>
<evidence type="ECO:0000313" key="2">
    <source>
        <dbReference type="EMBL" id="NEA88428.1"/>
    </source>
</evidence>
<dbReference type="AlphaFoldDB" id="A0A6G3QY44"/>
<accession>A0A6G3QY44</accession>
<dbReference type="EMBL" id="JAAGMD010000586">
    <property type="protein sequence ID" value="NEA88428.1"/>
    <property type="molecule type" value="Genomic_DNA"/>
</dbReference>
<comment type="caution">
    <text evidence="2">The sequence shown here is derived from an EMBL/GenBank/DDBJ whole genome shotgun (WGS) entry which is preliminary data.</text>
</comment>